<evidence type="ECO:0000313" key="3">
    <source>
        <dbReference type="Proteomes" id="UP000292686"/>
    </source>
</evidence>
<proteinExistence type="predicted"/>
<reference evidence="1 4" key="2">
    <citation type="submission" date="2020-07" db="EMBL/GenBank/DDBJ databases">
        <title>Sequencing the genomes of 1000 actinobacteria strains.</title>
        <authorList>
            <person name="Klenk H.-P."/>
        </authorList>
    </citation>
    <scope>NUCLEOTIDE SEQUENCE [LARGE SCALE GENOMIC DNA]</scope>
    <source>
        <strain evidence="1 4">DSM 23870</strain>
    </source>
</reference>
<gene>
    <name evidence="1" type="ORF">BJ972_003035</name>
    <name evidence="2" type="ORF">ESP50_11830</name>
</gene>
<evidence type="ECO:0000313" key="1">
    <source>
        <dbReference type="EMBL" id="NYD68516.1"/>
    </source>
</evidence>
<name>A0A4Q2M7S6_9MICO</name>
<keyword evidence="1" id="KW-0328">Glycosyltransferase</keyword>
<dbReference type="RefSeq" id="WP_129175408.1">
    <property type="nucleotide sequence ID" value="NZ_JACCBI010000001.1"/>
</dbReference>
<dbReference type="OrthoDB" id="9771846at2"/>
<evidence type="ECO:0000313" key="2">
    <source>
        <dbReference type="EMBL" id="RXZ85902.1"/>
    </source>
</evidence>
<organism evidence="2 3">
    <name type="scientific">Agromyces atrinae</name>
    <dbReference type="NCBI Taxonomy" id="592376"/>
    <lineage>
        <taxon>Bacteria</taxon>
        <taxon>Bacillati</taxon>
        <taxon>Actinomycetota</taxon>
        <taxon>Actinomycetes</taxon>
        <taxon>Micrococcales</taxon>
        <taxon>Microbacteriaceae</taxon>
        <taxon>Agromyces</taxon>
    </lineage>
</organism>
<dbReference type="AlphaFoldDB" id="A0A4Q2M7S6"/>
<keyword evidence="1" id="KW-0808">Transferase</keyword>
<dbReference type="SUPFAM" id="SSF53756">
    <property type="entry name" value="UDP-Glycosyltransferase/glycogen phosphorylase"/>
    <property type="match status" value="1"/>
</dbReference>
<dbReference type="Gene3D" id="3.40.50.2000">
    <property type="entry name" value="Glycogen Phosphorylase B"/>
    <property type="match status" value="2"/>
</dbReference>
<dbReference type="EC" id="2.4.1.251" evidence="1"/>
<dbReference type="Proteomes" id="UP000581087">
    <property type="component" value="Unassembled WGS sequence"/>
</dbReference>
<dbReference type="EMBL" id="SDPM01000006">
    <property type="protein sequence ID" value="RXZ85902.1"/>
    <property type="molecule type" value="Genomic_DNA"/>
</dbReference>
<dbReference type="EMBL" id="JACCBI010000001">
    <property type="protein sequence ID" value="NYD68516.1"/>
    <property type="molecule type" value="Genomic_DNA"/>
</dbReference>
<sequence length="319" mass="35960">MLSVAPPEAGATRFVDHMVEGAAPGVEIRFFRWKDALRGGYDVFHLHWPERLVRRGVFRTLVLLTLLKIRRVALVRTLHNVRPHEPGGRFEASLLHLIDRRTDLFIRLNDFTEVPGAAGVVTIPHPHYLNRVDGSEFTLTRGRVLYFGIIRPYKGVDDLLAAFGQTSAADLSLRFVGSAKGDRGDSIRSAEELDSRISSRLAYVPDDELMAEIASSELVVLPHRDMHNSGSTFLVLSLQKPVLLPRNPINEALIAEVGEGWIYLYDDDLKASDIEAALTRVQHEPRDAPDLSRRDWKRIGFQLRDAYADAVRVVRQTRS</sequence>
<reference evidence="2 3" key="1">
    <citation type="submission" date="2019-01" db="EMBL/GenBank/DDBJ databases">
        <title>Agromyces.</title>
        <authorList>
            <person name="Li J."/>
        </authorList>
    </citation>
    <scope>NUCLEOTIDE SEQUENCE [LARGE SCALE GENOMIC DNA]</scope>
    <source>
        <strain evidence="2 3">DSM 23870</strain>
    </source>
</reference>
<accession>A0A4Q2M7S6</accession>
<keyword evidence="3" id="KW-1185">Reference proteome</keyword>
<dbReference type="Proteomes" id="UP000292686">
    <property type="component" value="Unassembled WGS sequence"/>
</dbReference>
<comment type="caution">
    <text evidence="2">The sequence shown here is derived from an EMBL/GenBank/DDBJ whole genome shotgun (WGS) entry which is preliminary data.</text>
</comment>
<evidence type="ECO:0000313" key="4">
    <source>
        <dbReference type="Proteomes" id="UP000581087"/>
    </source>
</evidence>
<protein>
    <submittedName>
        <fullName evidence="1">Beta-1,4-mannosyltransferase</fullName>
        <ecNumber evidence="1">2.4.1.251</ecNumber>
    </submittedName>
</protein>
<dbReference type="GO" id="GO:0016757">
    <property type="term" value="F:glycosyltransferase activity"/>
    <property type="evidence" value="ECO:0007669"/>
    <property type="project" value="UniProtKB-KW"/>
</dbReference>